<keyword evidence="4" id="KW-0813">Transport</keyword>
<dbReference type="SUPFAM" id="SSF53807">
    <property type="entry name" value="Helical backbone' metal receptor"/>
    <property type="match status" value="1"/>
</dbReference>
<feature type="signal peptide" evidence="13">
    <location>
        <begin position="1"/>
        <end position="23"/>
    </location>
</feature>
<keyword evidence="9" id="KW-0864">Zinc transport</keyword>
<evidence type="ECO:0000256" key="11">
    <source>
        <dbReference type="ARBA" id="ARBA00023157"/>
    </source>
</evidence>
<dbReference type="GO" id="GO:0042597">
    <property type="term" value="C:periplasmic space"/>
    <property type="evidence" value="ECO:0007669"/>
    <property type="project" value="UniProtKB-SubCell"/>
</dbReference>
<proteinExistence type="inferred from homology"/>
<keyword evidence="6 13" id="KW-0732">Signal</keyword>
<dbReference type="Proteomes" id="UP000273143">
    <property type="component" value="Chromosome"/>
</dbReference>
<dbReference type="InterPro" id="IPR035520">
    <property type="entry name" value="ZnuA"/>
</dbReference>
<protein>
    <recommendedName>
        <fullName evidence="3">High-affinity zinc uptake system protein ZnuA</fullName>
    </recommendedName>
</protein>
<dbReference type="InterPro" id="IPR006129">
    <property type="entry name" value="AdhesinB"/>
</dbReference>
<keyword evidence="10" id="KW-0406">Ion transport</keyword>
<evidence type="ECO:0000256" key="12">
    <source>
        <dbReference type="ARBA" id="ARBA00045516"/>
    </source>
</evidence>
<keyword evidence="15" id="KW-1185">Reference proteome</keyword>
<keyword evidence="8" id="KW-0862">Zinc</keyword>
<reference evidence="15" key="1">
    <citation type="submission" date="2018-06" db="EMBL/GenBank/DDBJ databases">
        <title>Complete genome of Pseudomonas insecticola strain QZS01.</title>
        <authorList>
            <person name="Wang J."/>
            <person name="Su Q."/>
        </authorList>
    </citation>
    <scope>NUCLEOTIDE SEQUENCE [LARGE SCALE GENOMIC DNA]</scope>
    <source>
        <strain evidence="15">QZS01</strain>
    </source>
</reference>
<name>A0A3S9XFY9_9GAMM</name>
<evidence type="ECO:0000256" key="13">
    <source>
        <dbReference type="SAM" id="SignalP"/>
    </source>
</evidence>
<dbReference type="CDD" id="cd01019">
    <property type="entry name" value="ZnuA"/>
    <property type="match status" value="1"/>
</dbReference>
<dbReference type="PANTHER" id="PTHR42953">
    <property type="entry name" value="HIGH-AFFINITY ZINC UPTAKE SYSTEM PROTEIN ZNUA-RELATED"/>
    <property type="match status" value="1"/>
</dbReference>
<evidence type="ECO:0000256" key="10">
    <source>
        <dbReference type="ARBA" id="ARBA00023065"/>
    </source>
</evidence>
<comment type="similarity">
    <text evidence="2">Belongs to the bacterial solute-binding protein 9 family.</text>
</comment>
<dbReference type="RefSeq" id="WP_127164008.1">
    <property type="nucleotide sequence ID" value="NZ_CP029822.1"/>
</dbReference>
<dbReference type="AlphaFoldDB" id="A0A3S9XFY9"/>
<evidence type="ECO:0000256" key="2">
    <source>
        <dbReference type="ARBA" id="ARBA00011028"/>
    </source>
</evidence>
<evidence type="ECO:0000256" key="5">
    <source>
        <dbReference type="ARBA" id="ARBA00022723"/>
    </source>
</evidence>
<organism evidence="14 15">
    <name type="scientific">Entomomonas moraniae</name>
    <dbReference type="NCBI Taxonomy" id="2213226"/>
    <lineage>
        <taxon>Bacteria</taxon>
        <taxon>Pseudomonadati</taxon>
        <taxon>Pseudomonadota</taxon>
        <taxon>Gammaproteobacteria</taxon>
        <taxon>Pseudomonadales</taxon>
        <taxon>Pseudomonadaceae</taxon>
        <taxon>Entomomonas</taxon>
    </lineage>
</organism>
<gene>
    <name evidence="14" type="ORF">DM558_10850</name>
</gene>
<dbReference type="EMBL" id="CP029822">
    <property type="protein sequence ID" value="AZS51236.1"/>
    <property type="molecule type" value="Genomic_DNA"/>
</dbReference>
<evidence type="ECO:0000313" key="14">
    <source>
        <dbReference type="EMBL" id="AZS51236.1"/>
    </source>
</evidence>
<dbReference type="PRINTS" id="PR00691">
    <property type="entry name" value="ADHESINB"/>
</dbReference>
<comment type="function">
    <text evidence="12">Part of the ATP-binding cassette (ABC) transport system ZnuABC involved in zinc import. Binds zinc with high affinity and specificity and delivers it to the membrane permease for translocation into the cytoplasm.</text>
</comment>
<dbReference type="Gene3D" id="3.40.50.1980">
    <property type="entry name" value="Nitrogenase molybdenum iron protein domain"/>
    <property type="match status" value="2"/>
</dbReference>
<dbReference type="FunFam" id="3.40.50.1980:FF:000028">
    <property type="entry name" value="High-affinity zinc uptake system protein znuA"/>
    <property type="match status" value="1"/>
</dbReference>
<dbReference type="InterPro" id="IPR050492">
    <property type="entry name" value="Bact_metal-bind_prot9"/>
</dbReference>
<evidence type="ECO:0000256" key="4">
    <source>
        <dbReference type="ARBA" id="ARBA00022448"/>
    </source>
</evidence>
<keyword evidence="11" id="KW-1015">Disulfide bond</keyword>
<dbReference type="Pfam" id="PF01297">
    <property type="entry name" value="ZnuA"/>
    <property type="match status" value="1"/>
</dbReference>
<comment type="subcellular location">
    <subcellularLocation>
        <location evidence="1">Periplasm</location>
    </subcellularLocation>
</comment>
<evidence type="ECO:0000256" key="8">
    <source>
        <dbReference type="ARBA" id="ARBA00022833"/>
    </source>
</evidence>
<feature type="chain" id="PRO_5019490818" description="High-affinity zinc uptake system protein ZnuA" evidence="13">
    <location>
        <begin position="24"/>
        <end position="301"/>
    </location>
</feature>
<dbReference type="KEGG" id="emo:DM558_10850"/>
<dbReference type="PANTHER" id="PTHR42953:SF3">
    <property type="entry name" value="HIGH-AFFINITY ZINC UPTAKE SYSTEM PROTEIN ZNUA"/>
    <property type="match status" value="1"/>
</dbReference>
<dbReference type="InterPro" id="IPR006127">
    <property type="entry name" value="ZnuA-like"/>
</dbReference>
<keyword evidence="5" id="KW-0479">Metal-binding</keyword>
<sequence>MRLNKLITTYLSLILIASSLAQAKEIKLLTSIKPIQLIAAAIQEGISTPEVLLPVGASAHHYSLRPDDIQKIQNADLFYWIGPDMEIFLTKTVATRNNNATAIQKLPNIKLRHFSENEKDHDEHDHEHQAGQIDPHLWLSPENANIIATRMAEDLSKLDPENKEHYQHNLQVFQTELNATDRAIRDELDKVTLVPFFVSHETYDYFEAAYGVKHAGVFSLNSSVQPGVKQVAEMQERLKSMGNSCIFYEPPIKPKLIDTLTNNLPVKSYELDAMGAEVPMTSKGYPALLNELAKQLLQCKK</sequence>
<dbReference type="GO" id="GO:0006829">
    <property type="term" value="P:zinc ion transport"/>
    <property type="evidence" value="ECO:0007669"/>
    <property type="project" value="UniProtKB-KW"/>
</dbReference>
<keyword evidence="7" id="KW-0574">Periplasm</keyword>
<dbReference type="GO" id="GO:0046872">
    <property type="term" value="F:metal ion binding"/>
    <property type="evidence" value="ECO:0007669"/>
    <property type="project" value="UniProtKB-KW"/>
</dbReference>
<evidence type="ECO:0000256" key="1">
    <source>
        <dbReference type="ARBA" id="ARBA00004418"/>
    </source>
</evidence>
<evidence type="ECO:0000256" key="6">
    <source>
        <dbReference type="ARBA" id="ARBA00022729"/>
    </source>
</evidence>
<evidence type="ECO:0000256" key="7">
    <source>
        <dbReference type="ARBA" id="ARBA00022764"/>
    </source>
</evidence>
<dbReference type="GO" id="GO:0007155">
    <property type="term" value="P:cell adhesion"/>
    <property type="evidence" value="ECO:0007669"/>
    <property type="project" value="InterPro"/>
</dbReference>
<evidence type="ECO:0000256" key="3">
    <source>
        <dbReference type="ARBA" id="ARBA00015915"/>
    </source>
</evidence>
<evidence type="ECO:0000313" key="15">
    <source>
        <dbReference type="Proteomes" id="UP000273143"/>
    </source>
</evidence>
<accession>A0A3S9XFY9</accession>
<evidence type="ECO:0000256" key="9">
    <source>
        <dbReference type="ARBA" id="ARBA00022906"/>
    </source>
</evidence>